<dbReference type="EMBL" id="AP019524">
    <property type="protein sequence ID" value="BBI90478.1"/>
    <property type="molecule type" value="Genomic_DNA"/>
</dbReference>
<evidence type="ECO:0000313" key="1">
    <source>
        <dbReference type="EMBL" id="BBI90478.1"/>
    </source>
</evidence>
<dbReference type="Proteomes" id="UP000422648">
    <property type="component" value="Segment"/>
</dbReference>
<accession>A0A5S9EQR3</accession>
<proteinExistence type="predicted"/>
<dbReference type="GeneID" id="55802891"/>
<protein>
    <submittedName>
        <fullName evidence="1">Uncharacterized protein</fullName>
    </submittedName>
</protein>
<reference evidence="1 2" key="1">
    <citation type="journal article" date="2019" name="Arch. Virol.">
        <title>A novel jumbo Tenacibaculum maritimum lytic phage with head-fiber-like appendages.</title>
        <authorList>
            <person name="Kawato Y."/>
            <person name="Istiqomah I."/>
            <person name="Gaafar A.Y."/>
            <person name="Hanaoka M."/>
            <person name="Ishimaru K."/>
            <person name="Yasuike M."/>
            <person name="Nishiki I."/>
            <person name="Nakamura Y."/>
            <person name="Fujiwara A."/>
            <person name="Nakai T."/>
        </authorList>
    </citation>
    <scope>NUCLEOTIDE SEQUENCE [LARGE SCALE GENOMIC DNA]</scope>
    <source>
        <strain evidence="1 2">PTm1</strain>
    </source>
</reference>
<evidence type="ECO:0000313" key="2">
    <source>
        <dbReference type="Proteomes" id="UP000422648"/>
    </source>
</evidence>
<sequence>MTRDLEKPYTEEINYEKVKGFEKWLKDSYGMSISGVFKFSIQRLCRQTILQRFFREVHKIHVDVYRSAMGWQCNLEKAECGTHMHIVSDSNDDLDGIEYEDAQQQGLLNIIGLKCLYIK</sequence>
<organism evidence="1 2">
    <name type="scientific">Tenacibaculum phage PTm1</name>
    <dbReference type="NCBI Taxonomy" id="2547425"/>
    <lineage>
        <taxon>Viruses</taxon>
        <taxon>Duplodnaviria</taxon>
        <taxon>Heunggongvirae</taxon>
        <taxon>Uroviricota</taxon>
        <taxon>Caudoviricetes</taxon>
        <taxon>Shirahamavirus</taxon>
        <taxon>Shirahamavirus PTm1</taxon>
    </lineage>
</organism>
<dbReference type="RefSeq" id="YP_009873770.1">
    <property type="nucleotide sequence ID" value="NC_049340.1"/>
</dbReference>
<keyword evidence="2" id="KW-1185">Reference proteome</keyword>
<dbReference type="KEGG" id="vg:55802891"/>
<name>A0A5S9EQR3_9CAUD</name>